<keyword evidence="1" id="KW-0539">Nucleus</keyword>
<comment type="caution">
    <text evidence="3">The sequence shown here is derived from an EMBL/GenBank/DDBJ whole genome shotgun (WGS) entry which is preliminary data.</text>
</comment>
<dbReference type="EMBL" id="JAGMUV010000001">
    <property type="protein sequence ID" value="KAH7177012.1"/>
    <property type="molecule type" value="Genomic_DNA"/>
</dbReference>
<dbReference type="CDD" id="cd12148">
    <property type="entry name" value="fungal_TF_MHR"/>
    <property type="match status" value="1"/>
</dbReference>
<keyword evidence="4" id="KW-1185">Reference proteome</keyword>
<dbReference type="GO" id="GO:0003677">
    <property type="term" value="F:DNA binding"/>
    <property type="evidence" value="ECO:0007669"/>
    <property type="project" value="InterPro"/>
</dbReference>
<feature type="domain" description="Xylanolytic transcriptional activator regulatory" evidence="2">
    <location>
        <begin position="303"/>
        <end position="374"/>
    </location>
</feature>
<dbReference type="InterPro" id="IPR050987">
    <property type="entry name" value="AtrR-like"/>
</dbReference>
<evidence type="ECO:0000256" key="1">
    <source>
        <dbReference type="ARBA" id="ARBA00023242"/>
    </source>
</evidence>
<dbReference type="AlphaFoldDB" id="A0A9P9JJK9"/>
<evidence type="ECO:0000313" key="3">
    <source>
        <dbReference type="EMBL" id="KAH7177012.1"/>
    </source>
</evidence>
<evidence type="ECO:0000259" key="2">
    <source>
        <dbReference type="SMART" id="SM00906"/>
    </source>
</evidence>
<accession>A0A9P9JJK9</accession>
<reference evidence="3" key="1">
    <citation type="journal article" date="2021" name="Nat. Commun.">
        <title>Genetic determinants of endophytism in the Arabidopsis root mycobiome.</title>
        <authorList>
            <person name="Mesny F."/>
            <person name="Miyauchi S."/>
            <person name="Thiergart T."/>
            <person name="Pickel B."/>
            <person name="Atanasova L."/>
            <person name="Karlsson M."/>
            <person name="Huettel B."/>
            <person name="Barry K.W."/>
            <person name="Haridas S."/>
            <person name="Chen C."/>
            <person name="Bauer D."/>
            <person name="Andreopoulos W."/>
            <person name="Pangilinan J."/>
            <person name="LaButti K."/>
            <person name="Riley R."/>
            <person name="Lipzen A."/>
            <person name="Clum A."/>
            <person name="Drula E."/>
            <person name="Henrissat B."/>
            <person name="Kohler A."/>
            <person name="Grigoriev I.V."/>
            <person name="Martin F.M."/>
            <person name="Hacquard S."/>
        </authorList>
    </citation>
    <scope>NUCLEOTIDE SEQUENCE</scope>
    <source>
        <strain evidence="3">MPI-CAGE-AT-0147</strain>
    </source>
</reference>
<name>A0A9P9JJK9_9HYPO</name>
<dbReference type="Pfam" id="PF04082">
    <property type="entry name" value="Fungal_trans"/>
    <property type="match status" value="1"/>
</dbReference>
<dbReference type="Proteomes" id="UP000738349">
    <property type="component" value="Unassembled WGS sequence"/>
</dbReference>
<dbReference type="InterPro" id="IPR007219">
    <property type="entry name" value="XnlR_reg_dom"/>
</dbReference>
<sequence>MEKAGMSDLSFLGDLATNAELERATPCSNCVSARLDCTHSAIKPRAADGRQRILISAQYERKIDEIAHSVDSIKQLLQNLNVTVTPQPLHQNSSNLGISLPYTRQVEGNISPNTHSQRVYQFVDDLIGCRLFHSPYAEGDSVMASLREVMNPEDEQQTRSDDIKLVHTVQADDHDSIMMPPQAEAVVVLRWARDHPTSYKVVWLSQIFALEKFTDICQKVYFAVSEYRQTESILANGCLSWLFSEYAIVSNQHKYLDYSAQCRSNVQRNITRLPLVLPATMEMIACLVVGAHQAIEDAKATLASALISAAVNLCQTLGCHRTSSMERDSTATKADKMRLFWSVYRLDAALSVRLGRTAAMKEHDIPLPSNLLALRWAKFAEIQTNAFSLLFSPSALQQPGQQRIENATSLVLELQALVNETRNAQNEVQDPTPRQMNSDPMRTVYLEAEQVVHLTVLALVSRVAPLPDNPLQFVSNYALATSRAALDAHQRGLDALCTLTQKSEVVNRHLNCTILSTPFVPFLLLFCRVISECDQEDLERLESFVLSLSDTMAPANCLPTRPKRFFVLLHDMAKQYYEMHGPERNLIQASEELGSFVTVPCLDENGWCLPVQESQIQDTRIAETLRELPSDTISEQNTGTGLG</sequence>
<dbReference type="GO" id="GO:0006351">
    <property type="term" value="P:DNA-templated transcription"/>
    <property type="evidence" value="ECO:0007669"/>
    <property type="project" value="InterPro"/>
</dbReference>
<dbReference type="SMART" id="SM00906">
    <property type="entry name" value="Fungal_trans"/>
    <property type="match status" value="1"/>
</dbReference>
<evidence type="ECO:0000313" key="4">
    <source>
        <dbReference type="Proteomes" id="UP000738349"/>
    </source>
</evidence>
<dbReference type="PANTHER" id="PTHR46910">
    <property type="entry name" value="TRANSCRIPTION FACTOR PDR1"/>
    <property type="match status" value="1"/>
</dbReference>
<dbReference type="GO" id="GO:0008270">
    <property type="term" value="F:zinc ion binding"/>
    <property type="evidence" value="ECO:0007669"/>
    <property type="project" value="InterPro"/>
</dbReference>
<protein>
    <recommendedName>
        <fullName evidence="2">Xylanolytic transcriptional activator regulatory domain-containing protein</fullName>
    </recommendedName>
</protein>
<proteinExistence type="predicted"/>
<dbReference type="PANTHER" id="PTHR46910:SF5">
    <property type="entry name" value="ZN(II)2CYS6 TRANSCRIPTION FACTOR (EUROFUNG)"/>
    <property type="match status" value="1"/>
</dbReference>
<dbReference type="GO" id="GO:0003700">
    <property type="term" value="F:DNA-binding transcription factor activity"/>
    <property type="evidence" value="ECO:0007669"/>
    <property type="project" value="InterPro"/>
</dbReference>
<dbReference type="OrthoDB" id="103819at2759"/>
<gene>
    <name evidence="3" type="ORF">EDB81DRAFT_898613</name>
</gene>
<organism evidence="3 4">
    <name type="scientific">Dactylonectria macrodidyma</name>
    <dbReference type="NCBI Taxonomy" id="307937"/>
    <lineage>
        <taxon>Eukaryota</taxon>
        <taxon>Fungi</taxon>
        <taxon>Dikarya</taxon>
        <taxon>Ascomycota</taxon>
        <taxon>Pezizomycotina</taxon>
        <taxon>Sordariomycetes</taxon>
        <taxon>Hypocreomycetidae</taxon>
        <taxon>Hypocreales</taxon>
        <taxon>Nectriaceae</taxon>
        <taxon>Dactylonectria</taxon>
    </lineage>
</organism>